<feature type="transmembrane region" description="Helical" evidence="1">
    <location>
        <begin position="160"/>
        <end position="184"/>
    </location>
</feature>
<name>A0A9P9WLT0_9PEZI</name>
<gene>
    <name evidence="2" type="ORF">JX265_006473</name>
</gene>
<keyword evidence="1" id="KW-0812">Transmembrane</keyword>
<dbReference type="EMBL" id="JAFIMR010000015">
    <property type="protein sequence ID" value="KAI1869383.1"/>
    <property type="molecule type" value="Genomic_DNA"/>
</dbReference>
<evidence type="ECO:0000313" key="2">
    <source>
        <dbReference type="EMBL" id="KAI1869383.1"/>
    </source>
</evidence>
<feature type="transmembrane region" description="Helical" evidence="1">
    <location>
        <begin position="421"/>
        <end position="443"/>
    </location>
</feature>
<feature type="transmembrane region" description="Helical" evidence="1">
    <location>
        <begin position="485"/>
        <end position="505"/>
    </location>
</feature>
<dbReference type="Proteomes" id="UP000829685">
    <property type="component" value="Unassembled WGS sequence"/>
</dbReference>
<sequence length="564" mass="62109">MGWAANGMVVSRPMRQHYRIANTLRTPQSTSPLITLFGRTELRSDRNFTKVLHKKVFLFPLSVVVGLGGVRRHVSLLFPGLKWEEMKTGEMWECSEVRPVVGIRPDVENLWFMLSLGDISAGFGVAILGGASRQEILAVNVLCFFPARGMTFSPEGRSQLILSWGIIVGATIGVAALAAATMLLERPTGILKRCCEHYRGEMLEYFSGTQQTCPRCEQRFILLVIRPFVAFWLMLRAYSDLLSSVCFEVTCIASLLLWILVRMYELLNLQSFEVTGSGFGFAHFLAFVTLLAPLKPCVEHLWRNCDGCRGVVSPWRWARFRAPKRASLPTPAADEGDEDGHTSYKPDILSASAGTVTTQDDIPSKRRKASTTPLRFKFYLDTPWYARALPIYGGSVLSQLVIMLALTAIGSKPPVEVVTLLLPWCLAFAPVQILLFNLAAMIVEEKGRSTQGKDVAYWVLSALFGVISIGAALDTVVGIGGFPVSYIGMATLSVTVIAYVLYGCVSKPGHLAKGKATSRGDVDEEAALIGSKTQARIPVRRPKRLHGPSRRLGKQKITNYGTMV</sequence>
<evidence type="ECO:0000313" key="3">
    <source>
        <dbReference type="Proteomes" id="UP000829685"/>
    </source>
</evidence>
<feature type="transmembrane region" description="Helical" evidence="1">
    <location>
        <begin position="241"/>
        <end position="261"/>
    </location>
</feature>
<protein>
    <submittedName>
        <fullName evidence="2">Uncharacterized protein</fullName>
    </submittedName>
</protein>
<keyword evidence="1" id="KW-0472">Membrane</keyword>
<keyword evidence="1" id="KW-1133">Transmembrane helix</keyword>
<evidence type="ECO:0000256" key="1">
    <source>
        <dbReference type="SAM" id="Phobius"/>
    </source>
</evidence>
<proteinExistence type="predicted"/>
<keyword evidence="3" id="KW-1185">Reference proteome</keyword>
<accession>A0A9P9WLT0</accession>
<organism evidence="2 3">
    <name type="scientific">Neoarthrinium moseri</name>
    <dbReference type="NCBI Taxonomy" id="1658444"/>
    <lineage>
        <taxon>Eukaryota</taxon>
        <taxon>Fungi</taxon>
        <taxon>Dikarya</taxon>
        <taxon>Ascomycota</taxon>
        <taxon>Pezizomycotina</taxon>
        <taxon>Sordariomycetes</taxon>
        <taxon>Xylariomycetidae</taxon>
        <taxon>Amphisphaeriales</taxon>
        <taxon>Apiosporaceae</taxon>
        <taxon>Neoarthrinium</taxon>
    </lineage>
</organism>
<reference evidence="2" key="1">
    <citation type="submission" date="2021-03" db="EMBL/GenBank/DDBJ databases">
        <title>Revisited historic fungal species revealed as producer of novel bioactive compounds through whole genome sequencing and comparative genomics.</title>
        <authorList>
            <person name="Vignolle G.A."/>
            <person name="Hochenegger N."/>
            <person name="Mach R.L."/>
            <person name="Mach-Aigner A.R."/>
            <person name="Javad Rahimi M."/>
            <person name="Salim K.A."/>
            <person name="Chan C.M."/>
            <person name="Lim L.B.L."/>
            <person name="Cai F."/>
            <person name="Druzhinina I.S."/>
            <person name="U'Ren J.M."/>
            <person name="Derntl C."/>
        </authorList>
    </citation>
    <scope>NUCLEOTIDE SEQUENCE</scope>
    <source>
        <strain evidence="2">TUCIM 5799</strain>
    </source>
</reference>
<feature type="transmembrane region" description="Helical" evidence="1">
    <location>
        <begin position="455"/>
        <end position="473"/>
    </location>
</feature>
<feature type="transmembrane region" description="Helical" evidence="1">
    <location>
        <begin position="384"/>
        <end position="409"/>
    </location>
</feature>
<dbReference type="AlphaFoldDB" id="A0A9P9WLT0"/>
<comment type="caution">
    <text evidence="2">The sequence shown here is derived from an EMBL/GenBank/DDBJ whole genome shotgun (WGS) entry which is preliminary data.</text>
</comment>